<feature type="non-terminal residue" evidence="3">
    <location>
        <position position="1"/>
    </location>
</feature>
<dbReference type="AlphaFoldDB" id="A0A3A8IBJ6"/>
<keyword evidence="3" id="KW-0645">Protease</keyword>
<dbReference type="EMBL" id="RAVZ01000349">
    <property type="protein sequence ID" value="RKG75013.1"/>
    <property type="molecule type" value="Genomic_DNA"/>
</dbReference>
<feature type="transmembrane region" description="Helical" evidence="1">
    <location>
        <begin position="84"/>
        <end position="103"/>
    </location>
</feature>
<keyword evidence="4" id="KW-1185">Reference proteome</keyword>
<feature type="domain" description="CAAX prenyl protease 2/Lysostaphin resistance protein A-like" evidence="2">
    <location>
        <begin position="55"/>
        <end position="148"/>
    </location>
</feature>
<dbReference type="PANTHER" id="PTHR35797">
    <property type="entry name" value="PROTEASE-RELATED"/>
    <property type="match status" value="1"/>
</dbReference>
<protein>
    <submittedName>
        <fullName evidence="3">CPBP family intramembrane metalloprotease</fullName>
    </submittedName>
</protein>
<dbReference type="RefSeq" id="WP_147448973.1">
    <property type="nucleotide sequence ID" value="NZ_RAVZ01000349.1"/>
</dbReference>
<accession>A0A3A8IBJ6</accession>
<dbReference type="OrthoDB" id="3693644at2"/>
<dbReference type="GO" id="GO:0080120">
    <property type="term" value="P:CAAX-box protein maturation"/>
    <property type="evidence" value="ECO:0007669"/>
    <property type="project" value="UniProtKB-ARBA"/>
</dbReference>
<evidence type="ECO:0000313" key="4">
    <source>
        <dbReference type="Proteomes" id="UP000268094"/>
    </source>
</evidence>
<feature type="transmembrane region" description="Helical" evidence="1">
    <location>
        <begin position="42"/>
        <end position="63"/>
    </location>
</feature>
<dbReference type="InterPro" id="IPR003675">
    <property type="entry name" value="Rce1/LyrA-like_dom"/>
</dbReference>
<organism evidence="3 4">
    <name type="scientific">Corallococcus terminator</name>
    <dbReference type="NCBI Taxonomy" id="2316733"/>
    <lineage>
        <taxon>Bacteria</taxon>
        <taxon>Pseudomonadati</taxon>
        <taxon>Myxococcota</taxon>
        <taxon>Myxococcia</taxon>
        <taxon>Myxococcales</taxon>
        <taxon>Cystobacterineae</taxon>
        <taxon>Myxococcaceae</taxon>
        <taxon>Corallococcus</taxon>
    </lineage>
</organism>
<evidence type="ECO:0000313" key="3">
    <source>
        <dbReference type="EMBL" id="RKG75013.1"/>
    </source>
</evidence>
<dbReference type="GO" id="GO:0004175">
    <property type="term" value="F:endopeptidase activity"/>
    <property type="evidence" value="ECO:0007669"/>
    <property type="project" value="UniProtKB-ARBA"/>
</dbReference>
<dbReference type="GO" id="GO:0006508">
    <property type="term" value="P:proteolysis"/>
    <property type="evidence" value="ECO:0007669"/>
    <property type="project" value="UniProtKB-KW"/>
</dbReference>
<evidence type="ECO:0000259" key="2">
    <source>
        <dbReference type="Pfam" id="PF02517"/>
    </source>
</evidence>
<proteinExistence type="predicted"/>
<keyword evidence="3" id="KW-0482">Metalloprotease</keyword>
<comment type="caution">
    <text evidence="3">The sequence shown here is derived from an EMBL/GenBank/DDBJ whole genome shotgun (WGS) entry which is preliminary data.</text>
</comment>
<keyword evidence="1" id="KW-0472">Membrane</keyword>
<sequence>GVGLLAYGGAWALGLAAFEPPAHFSLMLPGGARLVTTPGTPGVRMALQLGLHVTVGFVFHLLWVTGEELGWRGYLSQRLLDARVPGALMLTGLVWSLWHLPLLMRAESWGMTALLFTGALVPLGVVMARLQLESGSMWPPIVLHGIWNEVHGALLAASNPPDSPWLGETGFLVLAANLLLLAPWLIGRWSARRAPGKAPYASVGALS</sequence>
<dbReference type="InterPro" id="IPR042150">
    <property type="entry name" value="MmRce1-like"/>
</dbReference>
<reference evidence="4" key="1">
    <citation type="submission" date="2018-09" db="EMBL/GenBank/DDBJ databases">
        <authorList>
            <person name="Livingstone P.G."/>
            <person name="Whitworth D.E."/>
        </authorList>
    </citation>
    <scope>NUCLEOTIDE SEQUENCE [LARGE SCALE GENOMIC DNA]</scope>
    <source>
        <strain evidence="4">CA054A</strain>
    </source>
</reference>
<dbReference type="Pfam" id="PF02517">
    <property type="entry name" value="Rce1-like"/>
    <property type="match status" value="1"/>
</dbReference>
<gene>
    <name evidence="3" type="ORF">D7V88_34110</name>
</gene>
<keyword evidence="1" id="KW-1133">Transmembrane helix</keyword>
<keyword evidence="3" id="KW-0378">Hydrolase</keyword>
<keyword evidence="1" id="KW-0812">Transmembrane</keyword>
<dbReference type="PANTHER" id="PTHR35797:SF1">
    <property type="entry name" value="PROTEASE"/>
    <property type="match status" value="1"/>
</dbReference>
<dbReference type="GO" id="GO:0008237">
    <property type="term" value="F:metallopeptidase activity"/>
    <property type="evidence" value="ECO:0007669"/>
    <property type="project" value="UniProtKB-KW"/>
</dbReference>
<name>A0A3A8IBJ6_9BACT</name>
<feature type="transmembrane region" description="Helical" evidence="1">
    <location>
        <begin position="109"/>
        <end position="130"/>
    </location>
</feature>
<evidence type="ECO:0000256" key="1">
    <source>
        <dbReference type="SAM" id="Phobius"/>
    </source>
</evidence>
<feature type="transmembrane region" description="Helical" evidence="1">
    <location>
        <begin position="169"/>
        <end position="187"/>
    </location>
</feature>
<dbReference type="Proteomes" id="UP000268094">
    <property type="component" value="Unassembled WGS sequence"/>
</dbReference>